<evidence type="ECO:0000256" key="5">
    <source>
        <dbReference type="ARBA" id="ARBA00022989"/>
    </source>
</evidence>
<evidence type="ECO:0000313" key="9">
    <source>
        <dbReference type="Proteomes" id="UP000625711"/>
    </source>
</evidence>
<comment type="similarity">
    <text evidence="2">Belongs to the SLC29A/ENT transporter (TC 2.A.57) family.</text>
</comment>
<reference evidence="8" key="1">
    <citation type="submission" date="2020-08" db="EMBL/GenBank/DDBJ databases">
        <title>Genome sequencing and assembly of the red palm weevil Rhynchophorus ferrugineus.</title>
        <authorList>
            <person name="Dias G.B."/>
            <person name="Bergman C.M."/>
            <person name="Manee M."/>
        </authorList>
    </citation>
    <scope>NUCLEOTIDE SEQUENCE</scope>
    <source>
        <strain evidence="8">AA-2017</strain>
        <tissue evidence="8">Whole larva</tissue>
    </source>
</reference>
<dbReference type="EMBL" id="JAACXV010000068">
    <property type="protein sequence ID" value="KAF7284855.1"/>
    <property type="molecule type" value="Genomic_DNA"/>
</dbReference>
<dbReference type="SUPFAM" id="SSF103473">
    <property type="entry name" value="MFS general substrate transporter"/>
    <property type="match status" value="1"/>
</dbReference>
<feature type="transmembrane region" description="Helical" evidence="7">
    <location>
        <begin position="378"/>
        <end position="400"/>
    </location>
</feature>
<dbReference type="Proteomes" id="UP000625711">
    <property type="component" value="Unassembled WGS sequence"/>
</dbReference>
<evidence type="ECO:0000256" key="7">
    <source>
        <dbReference type="SAM" id="Phobius"/>
    </source>
</evidence>
<evidence type="ECO:0000256" key="1">
    <source>
        <dbReference type="ARBA" id="ARBA00004141"/>
    </source>
</evidence>
<dbReference type="InterPro" id="IPR036259">
    <property type="entry name" value="MFS_trans_sf"/>
</dbReference>
<feature type="transmembrane region" description="Helical" evidence="7">
    <location>
        <begin position="187"/>
        <end position="208"/>
    </location>
</feature>
<dbReference type="OrthoDB" id="46396at2759"/>
<evidence type="ECO:0000256" key="3">
    <source>
        <dbReference type="ARBA" id="ARBA00022448"/>
    </source>
</evidence>
<evidence type="ECO:0000256" key="2">
    <source>
        <dbReference type="ARBA" id="ARBA00007965"/>
    </source>
</evidence>
<keyword evidence="3" id="KW-0813">Transport</keyword>
<dbReference type="Pfam" id="PF01733">
    <property type="entry name" value="Nucleoside_tran"/>
    <property type="match status" value="1"/>
</dbReference>
<evidence type="ECO:0000313" key="8">
    <source>
        <dbReference type="EMBL" id="KAF7284855.1"/>
    </source>
</evidence>
<feature type="transmembrane region" description="Helical" evidence="7">
    <location>
        <begin position="309"/>
        <end position="328"/>
    </location>
</feature>
<feature type="transmembrane region" description="Helical" evidence="7">
    <location>
        <begin position="214"/>
        <end position="236"/>
    </location>
</feature>
<keyword evidence="9" id="KW-1185">Reference proteome</keyword>
<keyword evidence="4 7" id="KW-0812">Transmembrane</keyword>
<feature type="transmembrane region" description="Helical" evidence="7">
    <location>
        <begin position="412"/>
        <end position="435"/>
    </location>
</feature>
<feature type="transmembrane region" description="Helical" evidence="7">
    <location>
        <begin position="116"/>
        <end position="138"/>
    </location>
</feature>
<dbReference type="PANTHER" id="PTHR10332">
    <property type="entry name" value="EQUILIBRATIVE NUCLEOSIDE TRANSPORTER"/>
    <property type="match status" value="1"/>
</dbReference>
<keyword evidence="6 7" id="KW-0472">Membrane</keyword>
<feature type="transmembrane region" description="Helical" evidence="7">
    <location>
        <begin position="270"/>
        <end position="289"/>
    </location>
</feature>
<evidence type="ECO:0000256" key="6">
    <source>
        <dbReference type="ARBA" id="ARBA00023136"/>
    </source>
</evidence>
<accession>A0A834IR96</accession>
<comment type="subcellular location">
    <subcellularLocation>
        <location evidence="1">Membrane</location>
        <topology evidence="1">Multi-pass membrane protein</topology>
    </subcellularLocation>
</comment>
<dbReference type="GO" id="GO:0005337">
    <property type="term" value="F:nucleoside transmembrane transporter activity"/>
    <property type="evidence" value="ECO:0007669"/>
    <property type="project" value="InterPro"/>
</dbReference>
<keyword evidence="5 7" id="KW-1133">Transmembrane helix</keyword>
<protein>
    <recommendedName>
        <fullName evidence="10">Equilibrative nucleoside transporter 3</fullName>
    </recommendedName>
</protein>
<evidence type="ECO:0008006" key="10">
    <source>
        <dbReference type="Google" id="ProtNLM"/>
    </source>
</evidence>
<sequence>MMEAEKVEVQTVSELVYRQSKSSAKGHTVITPKDKYFLCYIVFFLLGILHFLPSSFLATANDFWLYKFRDVSAPANSTENRTKLQSYFASSQTVVDIVPAILLGGWNVLYGHRYRIVSRITAALIVITVLFYVLTSFIRIDTDNFQTVFFAITLTCSGLMTGATAINILTSAILYPRFPHSYMKICLIGEGVSSVLGDLLNIASLSIFESLPNATLIYFVSGSILITVTLILFVIISRSQFFRSCLDNIPETKNKRKPSVRALKSALRKIWPSVFIFLVFGLRTAATHTSVTSLVTSEFKGQNLWGTKYFTPVVTFLLSDIWVLLGRACSSYLPWKVPEGMLCVLSVMSSLLLVPGIWLCNANPRHHMPILFSHDWEYALLLGFLMFSNGYMINAAVINIPKKTSTEESEVAFNVFSLCMGVVQALVSPVGLVVINIL</sequence>
<feature type="transmembrane region" description="Helical" evidence="7">
    <location>
        <begin position="87"/>
        <end position="109"/>
    </location>
</feature>
<dbReference type="PANTHER" id="PTHR10332:SF88">
    <property type="entry name" value="EQUILIBRATIVE NUCLEOSIDE TRANSPORTER 1, ISOFORM A"/>
    <property type="match status" value="1"/>
</dbReference>
<evidence type="ECO:0000256" key="4">
    <source>
        <dbReference type="ARBA" id="ARBA00022692"/>
    </source>
</evidence>
<feature type="transmembrane region" description="Helical" evidence="7">
    <location>
        <begin position="340"/>
        <end position="358"/>
    </location>
</feature>
<dbReference type="GO" id="GO:0005886">
    <property type="term" value="C:plasma membrane"/>
    <property type="evidence" value="ECO:0007669"/>
    <property type="project" value="TreeGrafter"/>
</dbReference>
<gene>
    <name evidence="8" type="ORF">GWI33_021498</name>
</gene>
<comment type="caution">
    <text evidence="8">The sequence shown here is derived from an EMBL/GenBank/DDBJ whole genome shotgun (WGS) entry which is preliminary data.</text>
</comment>
<feature type="transmembrane region" description="Helical" evidence="7">
    <location>
        <begin position="37"/>
        <end position="58"/>
    </location>
</feature>
<dbReference type="InterPro" id="IPR002259">
    <property type="entry name" value="Eqnu_transpt"/>
</dbReference>
<name>A0A834IR96_RHYFE</name>
<dbReference type="AlphaFoldDB" id="A0A834IR96"/>
<feature type="transmembrane region" description="Helical" evidence="7">
    <location>
        <begin position="150"/>
        <end position="175"/>
    </location>
</feature>
<proteinExistence type="inferred from homology"/>
<organism evidence="8 9">
    <name type="scientific">Rhynchophorus ferrugineus</name>
    <name type="common">Red palm weevil</name>
    <name type="synonym">Curculio ferrugineus</name>
    <dbReference type="NCBI Taxonomy" id="354439"/>
    <lineage>
        <taxon>Eukaryota</taxon>
        <taxon>Metazoa</taxon>
        <taxon>Ecdysozoa</taxon>
        <taxon>Arthropoda</taxon>
        <taxon>Hexapoda</taxon>
        <taxon>Insecta</taxon>
        <taxon>Pterygota</taxon>
        <taxon>Neoptera</taxon>
        <taxon>Endopterygota</taxon>
        <taxon>Coleoptera</taxon>
        <taxon>Polyphaga</taxon>
        <taxon>Cucujiformia</taxon>
        <taxon>Curculionidae</taxon>
        <taxon>Dryophthorinae</taxon>
        <taxon>Rhynchophorus</taxon>
    </lineage>
</organism>